<evidence type="ECO:0000313" key="2">
    <source>
        <dbReference type="EMBL" id="TJZ75813.1"/>
    </source>
</evidence>
<evidence type="ECO:0000313" key="3">
    <source>
        <dbReference type="Proteomes" id="UP000305109"/>
    </source>
</evidence>
<accession>A0ABY2RG39</accession>
<dbReference type="EMBL" id="SUMD01000010">
    <property type="protein sequence ID" value="TJZ75813.1"/>
    <property type="molecule type" value="Genomic_DNA"/>
</dbReference>
<feature type="region of interest" description="Disordered" evidence="1">
    <location>
        <begin position="88"/>
        <end position="110"/>
    </location>
</feature>
<organism evidence="2 3">
    <name type="scientific">Rhodococcus oryzae</name>
    <dbReference type="NCBI Taxonomy" id="2571143"/>
    <lineage>
        <taxon>Bacteria</taxon>
        <taxon>Bacillati</taxon>
        <taxon>Actinomycetota</taxon>
        <taxon>Actinomycetes</taxon>
        <taxon>Mycobacteriales</taxon>
        <taxon>Nocardiaceae</taxon>
        <taxon>Rhodococcus</taxon>
    </lineage>
</organism>
<dbReference type="RefSeq" id="WP_136911378.1">
    <property type="nucleotide sequence ID" value="NZ_SUMD01000010.1"/>
</dbReference>
<proteinExistence type="predicted"/>
<evidence type="ECO:0000256" key="1">
    <source>
        <dbReference type="SAM" id="MobiDB-lite"/>
    </source>
</evidence>
<keyword evidence="3" id="KW-1185">Reference proteome</keyword>
<comment type="caution">
    <text evidence="2">The sequence shown here is derived from an EMBL/GenBank/DDBJ whole genome shotgun (WGS) entry which is preliminary data.</text>
</comment>
<reference evidence="2 3" key="1">
    <citation type="submission" date="2019-04" db="EMBL/GenBank/DDBJ databases">
        <title>Rhodococcus oryzae sp. nov., a novel actinomycete isolated from rhizosphere soil of rice (Oryza sativa L.).</title>
        <authorList>
            <person name="Li C."/>
        </authorList>
    </citation>
    <scope>NUCLEOTIDE SEQUENCE [LARGE SCALE GENOMIC DNA]</scope>
    <source>
        <strain evidence="2 3">NEAU-CX67</strain>
    </source>
</reference>
<sequence length="110" mass="12319">MTDDQGVLKRIRYLGLAIERGTDSVPDDGRYYITHDCKVVQSCGSLTIAEAYLEIEAQRVQEERPELQNPRDLIRKERSFNDILAVRGQSRAAAREKQSKRGGKGGRGGV</sequence>
<protein>
    <submittedName>
        <fullName evidence="2">Uncharacterized protein</fullName>
    </submittedName>
</protein>
<gene>
    <name evidence="2" type="ORF">FCG67_19695</name>
</gene>
<name>A0ABY2RG39_9NOCA</name>
<dbReference type="Proteomes" id="UP000305109">
    <property type="component" value="Unassembled WGS sequence"/>
</dbReference>